<evidence type="ECO:0000313" key="2">
    <source>
        <dbReference type="EMBL" id="MBP1989760.1"/>
    </source>
</evidence>
<comment type="caution">
    <text evidence="2">The sequence shown here is derived from an EMBL/GenBank/DDBJ whole genome shotgun (WGS) entry which is preliminary data.</text>
</comment>
<dbReference type="InterPro" id="IPR029442">
    <property type="entry name" value="GyrI-like"/>
</dbReference>
<dbReference type="InterPro" id="IPR011256">
    <property type="entry name" value="Reg_factor_effector_dom_sf"/>
</dbReference>
<organism evidence="2 3">
    <name type="scientific">Paenibacillus eucommiae</name>
    <dbReference type="NCBI Taxonomy" id="1355755"/>
    <lineage>
        <taxon>Bacteria</taxon>
        <taxon>Bacillati</taxon>
        <taxon>Bacillota</taxon>
        <taxon>Bacilli</taxon>
        <taxon>Bacillales</taxon>
        <taxon>Paenibacillaceae</taxon>
        <taxon>Paenibacillus</taxon>
    </lineage>
</organism>
<dbReference type="InterPro" id="IPR053182">
    <property type="entry name" value="YobU-like_regulator"/>
</dbReference>
<proteinExistence type="predicted"/>
<dbReference type="SMART" id="SM00871">
    <property type="entry name" value="AraC_E_bind"/>
    <property type="match status" value="1"/>
</dbReference>
<name>A0ABS4IQA9_9BACL</name>
<protein>
    <submittedName>
        <fullName evidence="2">Transcriptional regulator YdeE</fullName>
    </submittedName>
</protein>
<feature type="domain" description="AraC effector-binding" evidence="1">
    <location>
        <begin position="1"/>
        <end position="169"/>
    </location>
</feature>
<dbReference type="InterPro" id="IPR010499">
    <property type="entry name" value="AraC_E-bd"/>
</dbReference>
<dbReference type="PANTHER" id="PTHR36444:SF3">
    <property type="entry name" value="TRANSCRIPTIONAL ACTIVATOR, PUTATIVE-RELATED"/>
    <property type="match status" value="1"/>
</dbReference>
<dbReference type="PANTHER" id="PTHR36444">
    <property type="entry name" value="TRANSCRIPTIONAL REGULATOR PROTEIN YOBU-RELATED"/>
    <property type="match status" value="1"/>
</dbReference>
<dbReference type="Proteomes" id="UP001519287">
    <property type="component" value="Unassembled WGS sequence"/>
</dbReference>
<dbReference type="EMBL" id="JAGGLB010000003">
    <property type="protein sequence ID" value="MBP1989760.1"/>
    <property type="molecule type" value="Genomic_DNA"/>
</dbReference>
<reference evidence="2 3" key="1">
    <citation type="submission" date="2021-03" db="EMBL/GenBank/DDBJ databases">
        <title>Genomic Encyclopedia of Type Strains, Phase IV (KMG-IV): sequencing the most valuable type-strain genomes for metagenomic binning, comparative biology and taxonomic classification.</title>
        <authorList>
            <person name="Goeker M."/>
        </authorList>
    </citation>
    <scope>NUCLEOTIDE SEQUENCE [LARGE SCALE GENOMIC DNA]</scope>
    <source>
        <strain evidence="2 3">DSM 26048</strain>
    </source>
</reference>
<accession>A0ABS4IQA9</accession>
<dbReference type="RefSeq" id="WP_209970565.1">
    <property type="nucleotide sequence ID" value="NZ_JAGGLB010000003.1"/>
</dbReference>
<dbReference type="Gene3D" id="3.20.80.10">
    <property type="entry name" value="Regulatory factor, effector binding domain"/>
    <property type="match status" value="1"/>
</dbReference>
<keyword evidence="3" id="KW-1185">Reference proteome</keyword>
<dbReference type="Pfam" id="PF06445">
    <property type="entry name" value="GyrI-like"/>
    <property type="match status" value="1"/>
</dbReference>
<dbReference type="SUPFAM" id="SSF55136">
    <property type="entry name" value="Probable bacterial effector-binding domain"/>
    <property type="match status" value="1"/>
</dbReference>
<evidence type="ECO:0000313" key="3">
    <source>
        <dbReference type="Proteomes" id="UP001519287"/>
    </source>
</evidence>
<gene>
    <name evidence="2" type="ORF">J2Z66_001358</name>
</gene>
<evidence type="ECO:0000259" key="1">
    <source>
        <dbReference type="SMART" id="SM00871"/>
    </source>
</evidence>
<sequence length="172" mass="19831">MNWRIEERGAFEVFGIERNFRLDETEKIPVFWDECRKNGNYEKLFEAAGGARYPDGRGLPLEDGSFVINAVCGYSDLGDNTYHYLICALKKPDNNITGFKVVQIPKTTWAVFRSEKTDQIGAEIPILFKQANSEWLRSSDYDHAIGPNMEIYYTTPDGKYFEELWIPVKKAL</sequence>